<dbReference type="PROSITE" id="PS50600">
    <property type="entry name" value="ULP_PROTEASE"/>
    <property type="match status" value="1"/>
</dbReference>
<name>A0A4D6NFS7_VIGUN</name>
<dbReference type="GO" id="GO:0006508">
    <property type="term" value="P:proteolysis"/>
    <property type="evidence" value="ECO:0007669"/>
    <property type="project" value="UniProtKB-KW"/>
</dbReference>
<proteinExistence type="inferred from homology"/>
<evidence type="ECO:0000256" key="1">
    <source>
        <dbReference type="ARBA" id="ARBA00005234"/>
    </source>
</evidence>
<dbReference type="AlphaFoldDB" id="A0A4D6NFS7"/>
<dbReference type="GO" id="GO:0008234">
    <property type="term" value="F:cysteine-type peptidase activity"/>
    <property type="evidence" value="ECO:0007669"/>
    <property type="project" value="InterPro"/>
</dbReference>
<keyword evidence="2 5" id="KW-0645">Protease</keyword>
<keyword evidence="3" id="KW-0378">Hydrolase</keyword>
<evidence type="ECO:0000313" key="5">
    <source>
        <dbReference type="EMBL" id="QCE12536.1"/>
    </source>
</evidence>
<keyword evidence="6" id="KW-1185">Reference proteome</keyword>
<accession>A0A4D6NFS7</accession>
<evidence type="ECO:0000256" key="2">
    <source>
        <dbReference type="ARBA" id="ARBA00022670"/>
    </source>
</evidence>
<comment type="similarity">
    <text evidence="1">Belongs to the peptidase C48 family.</text>
</comment>
<protein>
    <submittedName>
        <fullName evidence="5">Ulp1 protease family</fullName>
    </submittedName>
</protein>
<evidence type="ECO:0000256" key="3">
    <source>
        <dbReference type="ARBA" id="ARBA00022801"/>
    </source>
</evidence>
<dbReference type="Proteomes" id="UP000501690">
    <property type="component" value="Linkage Group LG10"/>
</dbReference>
<dbReference type="InterPro" id="IPR003653">
    <property type="entry name" value="Peptidase_C48_C"/>
</dbReference>
<dbReference type="EMBL" id="CP039354">
    <property type="protein sequence ID" value="QCE12536.1"/>
    <property type="molecule type" value="Genomic_DNA"/>
</dbReference>
<dbReference type="InterPro" id="IPR038765">
    <property type="entry name" value="Papain-like_cys_pep_sf"/>
</dbReference>
<evidence type="ECO:0000259" key="4">
    <source>
        <dbReference type="PROSITE" id="PS50600"/>
    </source>
</evidence>
<feature type="domain" description="Ubiquitin-like protease family profile" evidence="4">
    <location>
        <begin position="423"/>
        <end position="646"/>
    </location>
</feature>
<organism evidence="5 6">
    <name type="scientific">Vigna unguiculata</name>
    <name type="common">Cowpea</name>
    <dbReference type="NCBI Taxonomy" id="3917"/>
    <lineage>
        <taxon>Eukaryota</taxon>
        <taxon>Viridiplantae</taxon>
        <taxon>Streptophyta</taxon>
        <taxon>Embryophyta</taxon>
        <taxon>Tracheophyta</taxon>
        <taxon>Spermatophyta</taxon>
        <taxon>Magnoliopsida</taxon>
        <taxon>eudicotyledons</taxon>
        <taxon>Gunneridae</taxon>
        <taxon>Pentapetalae</taxon>
        <taxon>rosids</taxon>
        <taxon>fabids</taxon>
        <taxon>Fabales</taxon>
        <taxon>Fabaceae</taxon>
        <taxon>Papilionoideae</taxon>
        <taxon>50 kb inversion clade</taxon>
        <taxon>NPAAA clade</taxon>
        <taxon>indigoferoid/millettioid clade</taxon>
        <taxon>Phaseoleae</taxon>
        <taxon>Vigna</taxon>
    </lineage>
</organism>
<gene>
    <name evidence="5" type="ORF">DEO72_LG10g3781</name>
</gene>
<dbReference type="Gene3D" id="3.40.395.10">
    <property type="entry name" value="Adenoviral Proteinase, Chain A"/>
    <property type="match status" value="1"/>
</dbReference>
<sequence>MFCPSISGLCEYVCKGVAFPGGFSGGGGCGCCLSVNSCVYFFSVCVVAECRGESWRGFGKGWGFRIETEKKVEDSAGAPMRDISSSLANPARLRTFCYTKYIVEMNGFILDRHRAKIRDTPFKWCLHMDKALAICNPLMLELVKRWFSVNNSFRIMQRSVPLTIGDICMCLGLGVGGIDVEFDKNVCGTVGSLLSGELITIDNVIEKMKLLVGSEVDDVDNVCHNIDGLSKYNWAKAVHSYLVRSIGRAFLALGQREICLSGSAVVLQLWAVERLGLCGPQRDFVFPRILSWPDVTLKTRRIEMHFVDTQIIWDWSLKEEDYGNELIRAALTFGEDSDAHDEDEDERSISKKALLKRLKRHGKSIRKMKKRISFLHDKIMSASNVAEEDNGEDVDAGCDVAEDGEGADVQSEGVQNVHLTGAVSVNEEEMAKGIDLNCAADIGVRNNLSAGAVVMPCVSLQPPSAAMKVDLLKLYNSVTCYGVPYRVVCNINGQILGTSECNGFGPGMKVDNMSHVLHDSRKIKVNRRQWTLKDYQTYYRPGLFALQDILTADFLFAPIVHDYHWWCYVVKCDTKQFFVLDSLGHCRKERKRIDNAIAHNLSLLFGMLMNCGDESMPNFEVHHEMTPIQRNLYDCGVIVLKMMEIWDGSKKFDGNTMPAFTNEQLQMIRHDYICQWVLDVDNIERERVVQHFGLMLTT</sequence>
<evidence type="ECO:0000313" key="6">
    <source>
        <dbReference type="Proteomes" id="UP000501690"/>
    </source>
</evidence>
<dbReference type="Pfam" id="PF02902">
    <property type="entry name" value="Peptidase_C48"/>
    <property type="match status" value="1"/>
</dbReference>
<reference evidence="5 6" key="1">
    <citation type="submission" date="2019-04" db="EMBL/GenBank/DDBJ databases">
        <title>An improved genome assembly and genetic linkage map for asparagus bean, Vigna unguiculata ssp. sesquipedialis.</title>
        <authorList>
            <person name="Xia Q."/>
            <person name="Zhang R."/>
            <person name="Dong Y."/>
        </authorList>
    </citation>
    <scope>NUCLEOTIDE SEQUENCE [LARGE SCALE GENOMIC DNA]</scope>
    <source>
        <tissue evidence="5">Leaf</tissue>
    </source>
</reference>
<dbReference type="SUPFAM" id="SSF54001">
    <property type="entry name" value="Cysteine proteinases"/>
    <property type="match status" value="1"/>
</dbReference>